<dbReference type="SUPFAM" id="SSF52200">
    <property type="entry name" value="Toll/Interleukin receptor TIR domain"/>
    <property type="match status" value="1"/>
</dbReference>
<evidence type="ECO:0000259" key="2">
    <source>
        <dbReference type="Pfam" id="PF13676"/>
    </source>
</evidence>
<organism evidence="3 4">
    <name type="scientific">Adineta steineri</name>
    <dbReference type="NCBI Taxonomy" id="433720"/>
    <lineage>
        <taxon>Eukaryota</taxon>
        <taxon>Metazoa</taxon>
        <taxon>Spiralia</taxon>
        <taxon>Gnathifera</taxon>
        <taxon>Rotifera</taxon>
        <taxon>Eurotatoria</taxon>
        <taxon>Bdelloidea</taxon>
        <taxon>Adinetida</taxon>
        <taxon>Adinetidae</taxon>
        <taxon>Adineta</taxon>
    </lineage>
</organism>
<gene>
    <name evidence="3" type="ORF">JYZ213_LOCUS2388</name>
</gene>
<dbReference type="SUPFAM" id="SSF48371">
    <property type="entry name" value="ARM repeat"/>
    <property type="match status" value="1"/>
</dbReference>
<reference evidence="3" key="1">
    <citation type="submission" date="2021-02" db="EMBL/GenBank/DDBJ databases">
        <authorList>
            <person name="Nowell W R."/>
        </authorList>
    </citation>
    <scope>NUCLEOTIDE SEQUENCE</scope>
</reference>
<dbReference type="AlphaFoldDB" id="A0A813P978"/>
<dbReference type="EMBL" id="CAJNOG010000012">
    <property type="protein sequence ID" value="CAF0749423.1"/>
    <property type="molecule type" value="Genomic_DNA"/>
</dbReference>
<evidence type="ECO:0000313" key="3">
    <source>
        <dbReference type="EMBL" id="CAF0749423.1"/>
    </source>
</evidence>
<dbReference type="Pfam" id="PF13676">
    <property type="entry name" value="TIR_2"/>
    <property type="match status" value="1"/>
</dbReference>
<dbReference type="InterPro" id="IPR000157">
    <property type="entry name" value="TIR_dom"/>
</dbReference>
<dbReference type="InterPro" id="IPR013761">
    <property type="entry name" value="SAM/pointed_sf"/>
</dbReference>
<dbReference type="GO" id="GO:0007165">
    <property type="term" value="P:signal transduction"/>
    <property type="evidence" value="ECO:0007669"/>
    <property type="project" value="InterPro"/>
</dbReference>
<evidence type="ECO:0000313" key="4">
    <source>
        <dbReference type="Proteomes" id="UP000663845"/>
    </source>
</evidence>
<dbReference type="Proteomes" id="UP000663845">
    <property type="component" value="Unassembled WGS sequence"/>
</dbReference>
<dbReference type="PANTHER" id="PTHR46270">
    <property type="entry name" value="ARMADILLO-TYPE FOLD-RELATED"/>
    <property type="match status" value="1"/>
</dbReference>
<sequence length="991" mass="114535">MSHSKESKDLSSSTSSLSSFSSKHNGLALSSNDIKAKLKGLFHRHSRGDANLAQVVICKRFAKVPMLFLAKRRQRRKISIENNDNSYTDDNAGIMALSSSGKLSFEQVPETFEDYTQKLEEALVLLRNMTREDYESEITLKILRFLENLIHQPKEWISGAKLKLSEMKFPEMAMTLMNSYKEKGYLVRRIVFVHKWISGAKLKLSEMKFPEMAMTLMNSYKEKGYLVRRIVFVHSILLYNSMSNFTDHEFDKEGLIRKQSADAGFIEFGCDILNDPSYRESLRKCYVIQSPEETMQSDDFNNYQKILYICDSALTILYNLANLPELKIHFRECNAMTIIAEFTKLPTNTIQIQFPEITGNEEYILSIKELQDVASAIRVTSCLLLPLIMNEDEDNLLATNTSEVLPLLSGMIQMYNRNDQRFYGFSFIELVDGLSKLMVRGRTHTFIDQNLVNLLLNILEHSTQDNSLLECVSNAILNAAFDERVQKFLDSDHAINVIRSTKHSSQSQLVKKNCEAILWTLNRIPHKCSSTISNSCKLQGHIMISYNRSVTAMCLKIRDRLKSLHYNVWLDVDNINGGVLESMAQAVENSSIVLICMNEQYKQSYYCRLEAEYATELRKPCIPCLMQPRFRPYGWLGIIKGAKIHVDFATSPFEEAFALLIREIETIRRDIMMKNNNNTQDKTPPPLYHQPSSGYSPIYNSNTIDEAFALLIREIETIRRDIMMKNNNNTQDKTPPPLYHQPSIGYSPIYNSNTIDGNSLEFKNKQRNVNINNPILDWNVNLVQQWLVRIGLSHLENVFTNIDGKLLCKLYQMKQLAADSYYSFLAKHFDRLEITHMSDTLNFEEAFALLIREIETIRRDIMMKNNNNTQDKTPPPLYHQPSSGYSPIYNSNTIDGNSLEFKNKQRNVNINNPILDWNVNLVQQWLVRIGLSHLENVFTNIDGKLLCKLYQMKQLAADSYYSFLAKHFDRLEITHMSDTLKFDYELEYLFQ</sequence>
<dbReference type="SUPFAM" id="SSF47769">
    <property type="entry name" value="SAM/Pointed domain"/>
    <property type="match status" value="2"/>
</dbReference>
<dbReference type="Gene3D" id="3.40.50.10140">
    <property type="entry name" value="Toll/interleukin-1 receptor homology (TIR) domain"/>
    <property type="match status" value="1"/>
</dbReference>
<comment type="caution">
    <text evidence="3">The sequence shown here is derived from an EMBL/GenBank/DDBJ whole genome shotgun (WGS) entry which is preliminary data.</text>
</comment>
<dbReference type="PANTHER" id="PTHR46270:SF2">
    <property type="entry name" value="TIR DOMAIN-CONTAINING PROTEIN"/>
    <property type="match status" value="1"/>
</dbReference>
<dbReference type="InterPro" id="IPR035897">
    <property type="entry name" value="Toll_tir_struct_dom_sf"/>
</dbReference>
<accession>A0A813P978</accession>
<dbReference type="Gene3D" id="1.10.150.50">
    <property type="entry name" value="Transcription Factor, Ets-1"/>
    <property type="match status" value="2"/>
</dbReference>
<feature type="region of interest" description="Disordered" evidence="1">
    <location>
        <begin position="1"/>
        <end position="25"/>
    </location>
</feature>
<dbReference type="InterPro" id="IPR016024">
    <property type="entry name" value="ARM-type_fold"/>
</dbReference>
<feature type="domain" description="TIR" evidence="2">
    <location>
        <begin position="542"/>
        <end position="660"/>
    </location>
</feature>
<feature type="compositionally biased region" description="Low complexity" evidence="1">
    <location>
        <begin position="10"/>
        <end position="23"/>
    </location>
</feature>
<proteinExistence type="predicted"/>
<protein>
    <recommendedName>
        <fullName evidence="2">TIR domain-containing protein</fullName>
    </recommendedName>
</protein>
<evidence type="ECO:0000256" key="1">
    <source>
        <dbReference type="SAM" id="MobiDB-lite"/>
    </source>
</evidence>
<name>A0A813P978_9BILA</name>